<reference evidence="1 2" key="1">
    <citation type="submission" date="2018-06" db="EMBL/GenBank/DDBJ databases">
        <authorList>
            <consortium name="Pathogen Informatics"/>
            <person name="Doyle S."/>
        </authorList>
    </citation>
    <scope>NUCLEOTIDE SEQUENCE [LARGE SCALE GENOMIC DNA]</scope>
    <source>
        <strain evidence="1 2">NCTC13296</strain>
    </source>
</reference>
<dbReference type="EMBL" id="UGVI01000002">
    <property type="protein sequence ID" value="SUF09205.1"/>
    <property type="molecule type" value="Genomic_DNA"/>
</dbReference>
<keyword evidence="2" id="KW-1185">Reference proteome</keyword>
<dbReference type="AlphaFoldDB" id="A0A379PSW2"/>
<evidence type="ECO:0000313" key="2">
    <source>
        <dbReference type="Proteomes" id="UP000254569"/>
    </source>
</evidence>
<protein>
    <submittedName>
        <fullName evidence="1">Uncharacterized protein</fullName>
    </submittedName>
</protein>
<sequence length="102" mass="11066">MLDTGDCHLILDAGRRPRRKTVGVTVFKSVGFTGVRVDQSAPQAAVLIAGELQDQLAGGMPFVQWPIDGQRLLTPTFRDGHAVWIARSSDRVIAEIGYLCSS</sequence>
<dbReference type="Proteomes" id="UP000254569">
    <property type="component" value="Unassembled WGS sequence"/>
</dbReference>
<gene>
    <name evidence="1" type="ORF">NCTC13296_04403</name>
</gene>
<name>A0A379PSW2_9NOCA</name>
<accession>A0A379PSW2</accession>
<proteinExistence type="predicted"/>
<organism evidence="1 2">
    <name type="scientific">Rhodococcus gordoniae</name>
    <dbReference type="NCBI Taxonomy" id="223392"/>
    <lineage>
        <taxon>Bacteria</taxon>
        <taxon>Bacillati</taxon>
        <taxon>Actinomycetota</taxon>
        <taxon>Actinomycetes</taxon>
        <taxon>Mycobacteriales</taxon>
        <taxon>Nocardiaceae</taxon>
        <taxon>Rhodococcus</taxon>
    </lineage>
</organism>
<evidence type="ECO:0000313" key="1">
    <source>
        <dbReference type="EMBL" id="SUF09205.1"/>
    </source>
</evidence>